<dbReference type="Gene3D" id="2.30.30.90">
    <property type="match status" value="1"/>
</dbReference>
<reference evidence="3 4" key="1">
    <citation type="submission" date="2014-02" db="EMBL/GenBank/DDBJ databases">
        <title>Comparative genomics and transcriptomics to identify genetic mechanisms underlying the emergence of carbapenem resistant Acinetobacter baumannii (CRAb).</title>
        <authorList>
            <person name="Harris A.D."/>
            <person name="Johnson K.J."/>
            <person name="George J."/>
            <person name="Shefchek K."/>
            <person name="Daugherty S.C."/>
            <person name="Parankush S."/>
            <person name="Sadzewicz L."/>
            <person name="Tallon L."/>
            <person name="Sengamalay N."/>
            <person name="Hazen T.H."/>
            <person name="Rasko D.A."/>
        </authorList>
    </citation>
    <scope>NUCLEOTIDE SEQUENCE [LARGE SCALE GENOMIC DNA]</scope>
    <source>
        <strain evidence="3 4">1295743</strain>
    </source>
</reference>
<keyword evidence="1" id="KW-0408">Iron</keyword>
<dbReference type="Pfam" id="PF04023">
    <property type="entry name" value="FeoA"/>
    <property type="match status" value="1"/>
</dbReference>
<sequence>MNLFQVKPNEFVKIVDLKKGNQYLDKNDPVLERLELLGFRIGETLQVLAKGLFGGDPVLVQIETSRFALRKNEAERIFVEIVSNEQ</sequence>
<evidence type="ECO:0000313" key="4">
    <source>
        <dbReference type="Proteomes" id="UP000020595"/>
    </source>
</evidence>
<proteinExistence type="predicted"/>
<dbReference type="InterPro" id="IPR007167">
    <property type="entry name" value="Fe-transptr_FeoA-like"/>
</dbReference>
<name>A0A009ING8_ACIB9</name>
<gene>
    <name evidence="3" type="ORF">J512_1403</name>
</gene>
<dbReference type="SUPFAM" id="SSF50037">
    <property type="entry name" value="C-terminal domain of transcriptional repressors"/>
    <property type="match status" value="1"/>
</dbReference>
<evidence type="ECO:0000259" key="2">
    <source>
        <dbReference type="SMART" id="SM00899"/>
    </source>
</evidence>
<feature type="domain" description="Ferrous iron transporter FeoA-like" evidence="2">
    <location>
        <begin position="1"/>
        <end position="81"/>
    </location>
</feature>
<protein>
    <submittedName>
        <fullName evidence="3">FeoA domain protein</fullName>
    </submittedName>
</protein>
<dbReference type="EMBL" id="JEWH01000013">
    <property type="protein sequence ID" value="EXB06284.1"/>
    <property type="molecule type" value="Genomic_DNA"/>
</dbReference>
<organism evidence="3 4">
    <name type="scientific">Acinetobacter baumannii (strain 1295743)</name>
    <dbReference type="NCBI Taxonomy" id="1310613"/>
    <lineage>
        <taxon>Bacteria</taxon>
        <taxon>Pseudomonadati</taxon>
        <taxon>Pseudomonadota</taxon>
        <taxon>Gammaproteobacteria</taxon>
        <taxon>Moraxellales</taxon>
        <taxon>Moraxellaceae</taxon>
        <taxon>Acinetobacter</taxon>
        <taxon>Acinetobacter calcoaceticus/baumannii complex</taxon>
    </lineage>
</organism>
<dbReference type="InterPro" id="IPR052713">
    <property type="entry name" value="FeoA"/>
</dbReference>
<dbReference type="InterPro" id="IPR038157">
    <property type="entry name" value="FeoA_core_dom"/>
</dbReference>
<accession>A0A009ING8</accession>
<dbReference type="InterPro" id="IPR008988">
    <property type="entry name" value="Transcriptional_repressor_C"/>
</dbReference>
<comment type="caution">
    <text evidence="3">The sequence shown here is derived from an EMBL/GenBank/DDBJ whole genome shotgun (WGS) entry which is preliminary data.</text>
</comment>
<evidence type="ECO:0000256" key="1">
    <source>
        <dbReference type="ARBA" id="ARBA00023004"/>
    </source>
</evidence>
<dbReference type="PATRIC" id="fig|1310613.3.peg.1347"/>
<evidence type="ECO:0000313" key="3">
    <source>
        <dbReference type="EMBL" id="EXB06284.1"/>
    </source>
</evidence>
<dbReference type="PANTHER" id="PTHR42954:SF2">
    <property type="entry name" value="FE(2+) TRANSPORT PROTEIN A"/>
    <property type="match status" value="1"/>
</dbReference>
<dbReference type="SMART" id="SM00899">
    <property type="entry name" value="FeoA"/>
    <property type="match status" value="1"/>
</dbReference>
<dbReference type="PANTHER" id="PTHR42954">
    <property type="entry name" value="FE(2+) TRANSPORT PROTEIN A"/>
    <property type="match status" value="1"/>
</dbReference>
<dbReference type="RefSeq" id="WP_001048218.1">
    <property type="nucleotide sequence ID" value="NZ_JEWH01000013.1"/>
</dbReference>
<dbReference type="AlphaFoldDB" id="A0A009ING8"/>
<dbReference type="Proteomes" id="UP000020595">
    <property type="component" value="Unassembled WGS sequence"/>
</dbReference>
<dbReference type="GO" id="GO:0046914">
    <property type="term" value="F:transition metal ion binding"/>
    <property type="evidence" value="ECO:0007669"/>
    <property type="project" value="InterPro"/>
</dbReference>